<name>A0A0C3G1N3_PILCF</name>
<evidence type="ECO:0000313" key="1">
    <source>
        <dbReference type="EMBL" id="KIM90170.1"/>
    </source>
</evidence>
<reference evidence="1 2" key="1">
    <citation type="submission" date="2014-04" db="EMBL/GenBank/DDBJ databases">
        <authorList>
            <consortium name="DOE Joint Genome Institute"/>
            <person name="Kuo A."/>
            <person name="Tarkka M."/>
            <person name="Buscot F."/>
            <person name="Kohler A."/>
            <person name="Nagy L.G."/>
            <person name="Floudas D."/>
            <person name="Copeland A."/>
            <person name="Barry K.W."/>
            <person name="Cichocki N."/>
            <person name="Veneault-Fourrey C."/>
            <person name="LaButti K."/>
            <person name="Lindquist E.A."/>
            <person name="Lipzen A."/>
            <person name="Lundell T."/>
            <person name="Morin E."/>
            <person name="Murat C."/>
            <person name="Sun H."/>
            <person name="Tunlid A."/>
            <person name="Henrissat B."/>
            <person name="Grigoriev I.V."/>
            <person name="Hibbett D.S."/>
            <person name="Martin F."/>
            <person name="Nordberg H.P."/>
            <person name="Cantor M.N."/>
            <person name="Hua S.X."/>
        </authorList>
    </citation>
    <scope>NUCLEOTIDE SEQUENCE [LARGE SCALE GENOMIC DNA]</scope>
    <source>
        <strain evidence="1 2">F 1598</strain>
    </source>
</reference>
<accession>A0A0C3G1N3</accession>
<protein>
    <submittedName>
        <fullName evidence="1">Uncharacterized protein</fullName>
    </submittedName>
</protein>
<dbReference type="EMBL" id="KN832973">
    <property type="protein sequence ID" value="KIM90170.1"/>
    <property type="molecule type" value="Genomic_DNA"/>
</dbReference>
<dbReference type="OrthoDB" id="2727115at2759"/>
<proteinExistence type="predicted"/>
<dbReference type="HOGENOM" id="CLU_1603372_0_0_1"/>
<reference evidence="2" key="2">
    <citation type="submission" date="2015-01" db="EMBL/GenBank/DDBJ databases">
        <title>Evolutionary Origins and Diversification of the Mycorrhizal Mutualists.</title>
        <authorList>
            <consortium name="DOE Joint Genome Institute"/>
            <consortium name="Mycorrhizal Genomics Consortium"/>
            <person name="Kohler A."/>
            <person name="Kuo A."/>
            <person name="Nagy L.G."/>
            <person name="Floudas D."/>
            <person name="Copeland A."/>
            <person name="Barry K.W."/>
            <person name="Cichocki N."/>
            <person name="Veneault-Fourrey C."/>
            <person name="LaButti K."/>
            <person name="Lindquist E.A."/>
            <person name="Lipzen A."/>
            <person name="Lundell T."/>
            <person name="Morin E."/>
            <person name="Murat C."/>
            <person name="Riley R."/>
            <person name="Ohm R."/>
            <person name="Sun H."/>
            <person name="Tunlid A."/>
            <person name="Henrissat B."/>
            <person name="Grigoriev I.V."/>
            <person name="Hibbett D.S."/>
            <person name="Martin F."/>
        </authorList>
    </citation>
    <scope>NUCLEOTIDE SEQUENCE [LARGE SCALE GENOMIC DNA]</scope>
    <source>
        <strain evidence="2">F 1598</strain>
    </source>
</reference>
<sequence>MSVPIFLPLYAAELPTKFARPHTSLRAIMGYHALILSWASGNLNISLSSILDILHNMNGNQLRLLEERGHERRKLSMDDESSRNLVQAMLEEIDVRLATWITHDNEFERFTGSEWEITTRELALEWGAKIIHILRDEVRVRQLGCAHYVEAYESGRLAWQSIDVIG</sequence>
<evidence type="ECO:0000313" key="2">
    <source>
        <dbReference type="Proteomes" id="UP000054166"/>
    </source>
</evidence>
<dbReference type="AlphaFoldDB" id="A0A0C3G1N3"/>
<organism evidence="1 2">
    <name type="scientific">Piloderma croceum (strain F 1598)</name>
    <dbReference type="NCBI Taxonomy" id="765440"/>
    <lineage>
        <taxon>Eukaryota</taxon>
        <taxon>Fungi</taxon>
        <taxon>Dikarya</taxon>
        <taxon>Basidiomycota</taxon>
        <taxon>Agaricomycotina</taxon>
        <taxon>Agaricomycetes</taxon>
        <taxon>Agaricomycetidae</taxon>
        <taxon>Atheliales</taxon>
        <taxon>Atheliaceae</taxon>
        <taxon>Piloderma</taxon>
    </lineage>
</organism>
<gene>
    <name evidence="1" type="ORF">PILCRDRAFT_765680</name>
</gene>
<dbReference type="InParanoid" id="A0A0C3G1N3"/>
<dbReference type="Proteomes" id="UP000054166">
    <property type="component" value="Unassembled WGS sequence"/>
</dbReference>
<keyword evidence="2" id="KW-1185">Reference proteome</keyword>